<evidence type="ECO:0000313" key="1">
    <source>
        <dbReference type="EMBL" id="QCK86203.1"/>
    </source>
</evidence>
<dbReference type="OrthoDB" id="9806849at2"/>
<dbReference type="KEGG" id="paqt:E8L99_10775"/>
<proteinExistence type="predicted"/>
<protein>
    <submittedName>
        <fullName evidence="1">NUDIX hydrolase</fullName>
    </submittedName>
</protein>
<sequence length="222" mass="24607">MFDDRPIAYGESQREAIKTAWNACVAAQPALFNGQVLLMTEGRRVGEMFRGRYSATDYATFLHFMRHGEADGQTRNGFALAGLVSSDGALLMGVMGQHTVNAGRIYFPGGTPDMSDVVGDRVDLEGSVRRELEEETGLTLGEVAFDDGFLLREDDKRCAFVKIVRLAMPADAARTLIMERISRQQQPELADIHIVRGAADPLADRMPPFQSAFTNWWFAERG</sequence>
<dbReference type="EMBL" id="CP039865">
    <property type="protein sequence ID" value="QCK86203.1"/>
    <property type="molecule type" value="Genomic_DNA"/>
</dbReference>
<name>A0A4D7QJR4_9HYPH</name>
<gene>
    <name evidence="1" type="ORF">E8L99_10775</name>
</gene>
<dbReference type="AlphaFoldDB" id="A0A4D7QJR4"/>
<dbReference type="InterPro" id="IPR015797">
    <property type="entry name" value="NUDIX_hydrolase-like_dom_sf"/>
</dbReference>
<dbReference type="GO" id="GO:0016787">
    <property type="term" value="F:hydrolase activity"/>
    <property type="evidence" value="ECO:0007669"/>
    <property type="project" value="UniProtKB-KW"/>
</dbReference>
<dbReference type="SUPFAM" id="SSF55811">
    <property type="entry name" value="Nudix"/>
    <property type="match status" value="1"/>
</dbReference>
<dbReference type="Proteomes" id="UP000298588">
    <property type="component" value="Chromosome"/>
</dbReference>
<accession>A0A4D7QJR4</accession>
<keyword evidence="1" id="KW-0378">Hydrolase</keyword>
<organism evidence="1 2">
    <name type="scientific">Phreatobacter aquaticus</name>
    <dbReference type="NCBI Taxonomy" id="2570229"/>
    <lineage>
        <taxon>Bacteria</taxon>
        <taxon>Pseudomonadati</taxon>
        <taxon>Pseudomonadota</taxon>
        <taxon>Alphaproteobacteria</taxon>
        <taxon>Hyphomicrobiales</taxon>
        <taxon>Phreatobacteraceae</taxon>
        <taxon>Phreatobacter</taxon>
    </lineage>
</organism>
<reference evidence="1 2" key="1">
    <citation type="submission" date="2019-04" db="EMBL/GenBank/DDBJ databases">
        <title>Phreatobacter aquaticus sp. nov.</title>
        <authorList>
            <person name="Choi A."/>
            <person name="Baek K."/>
        </authorList>
    </citation>
    <scope>NUCLEOTIDE SEQUENCE [LARGE SCALE GENOMIC DNA]</scope>
    <source>
        <strain evidence="1 2">NMCR1094</strain>
    </source>
</reference>
<keyword evidence="2" id="KW-1185">Reference proteome</keyword>
<dbReference type="Gene3D" id="3.90.79.10">
    <property type="entry name" value="Nucleoside Triphosphate Pyrophosphohydrolase"/>
    <property type="match status" value="1"/>
</dbReference>
<dbReference type="RefSeq" id="WP_137099535.1">
    <property type="nucleotide sequence ID" value="NZ_CP039865.1"/>
</dbReference>
<evidence type="ECO:0000313" key="2">
    <source>
        <dbReference type="Proteomes" id="UP000298588"/>
    </source>
</evidence>